<dbReference type="HOGENOM" id="CLU_2623227_0_0_1"/>
<dbReference type="AlphaFoldDB" id="U9TYA3"/>
<proteinExistence type="predicted"/>
<dbReference type="EMBL" id="KI284268">
    <property type="protein sequence ID" value="ESA13065.1"/>
    <property type="molecule type" value="Genomic_DNA"/>
</dbReference>
<name>U9TYA3_RHIID</name>
<reference evidence="1" key="1">
    <citation type="submission" date="2013-07" db="EMBL/GenBank/DDBJ databases">
        <title>The genome of an arbuscular mycorrhizal fungus provides insights into the evolution of the oldest plant symbiosis.</title>
        <authorList>
            <consortium name="DOE Joint Genome Institute"/>
            <person name="Tisserant E."/>
            <person name="Malbreil M."/>
            <person name="Kuo A."/>
            <person name="Kohler A."/>
            <person name="Symeonidi A."/>
            <person name="Balestrini R."/>
            <person name="Charron P."/>
            <person name="Duensing N."/>
            <person name="Frei-dit-Frey N."/>
            <person name="Gianinazzi-Pearson V."/>
            <person name="Gilbert B."/>
            <person name="Handa Y."/>
            <person name="Hijri M."/>
            <person name="Kaul R."/>
            <person name="Kawaguchi M."/>
            <person name="Krajinski F."/>
            <person name="Lammers P."/>
            <person name="Lapierre D."/>
            <person name="Masclaux F.G."/>
            <person name="Murat C."/>
            <person name="Morin E."/>
            <person name="Ndikumana S."/>
            <person name="Pagni M."/>
            <person name="Petitpierre D."/>
            <person name="Requena N."/>
            <person name="Rosikiewicz P."/>
            <person name="Riley R."/>
            <person name="Saito K."/>
            <person name="San Clemente H."/>
            <person name="Shapiro H."/>
            <person name="van Tuinen D."/>
            <person name="Becard G."/>
            <person name="Bonfante P."/>
            <person name="Paszkowski U."/>
            <person name="Shachar-Hill Y."/>
            <person name="Young J.P."/>
            <person name="Sanders I.R."/>
            <person name="Henrissat B."/>
            <person name="Rensing S.A."/>
            <person name="Grigoriev I.V."/>
            <person name="Corradi N."/>
            <person name="Roux C."/>
            <person name="Martin F."/>
        </authorList>
    </citation>
    <scope>NUCLEOTIDE SEQUENCE</scope>
    <source>
        <strain evidence="1">DAOM 197198</strain>
    </source>
</reference>
<gene>
    <name evidence="1" type="ORF">GLOINDRAFT_26431</name>
</gene>
<accession>U9TYA3</accession>
<organism evidence="1">
    <name type="scientific">Rhizophagus irregularis (strain DAOM 181602 / DAOM 197198 / MUCL 43194)</name>
    <name type="common">Arbuscular mycorrhizal fungus</name>
    <name type="synonym">Glomus intraradices</name>
    <dbReference type="NCBI Taxonomy" id="747089"/>
    <lineage>
        <taxon>Eukaryota</taxon>
        <taxon>Fungi</taxon>
        <taxon>Fungi incertae sedis</taxon>
        <taxon>Mucoromycota</taxon>
        <taxon>Glomeromycotina</taxon>
        <taxon>Glomeromycetes</taxon>
        <taxon>Glomerales</taxon>
        <taxon>Glomeraceae</taxon>
        <taxon>Rhizophagus</taxon>
    </lineage>
</organism>
<evidence type="ECO:0000313" key="1">
    <source>
        <dbReference type="EMBL" id="ESA13065.1"/>
    </source>
</evidence>
<sequence length="78" mass="8759">MLEIGIREIGLQEIGIQGIGIREIGLQEIGIQGIGIWEIGISENNPVRENKHSESLLREMDQIATKNIPMKFVMLFSL</sequence>
<protein>
    <submittedName>
        <fullName evidence="1">Uncharacterized protein</fullName>
    </submittedName>
</protein>
<dbReference type="VEuPathDB" id="FungiDB:RhiirFUN_012750"/>